<dbReference type="AlphaFoldDB" id="A0AAD1M9Y5"/>
<dbReference type="PANTHER" id="PTHR43802">
    <property type="entry name" value="ENOYL-COA HYDRATASE"/>
    <property type="match status" value="1"/>
</dbReference>
<dbReference type="KEGG" id="mmor:MMOR_59010"/>
<dbReference type="Pfam" id="PF00378">
    <property type="entry name" value="ECH_1"/>
    <property type="match status" value="1"/>
</dbReference>
<dbReference type="SUPFAM" id="SSF52096">
    <property type="entry name" value="ClpP/crotonase"/>
    <property type="match status" value="1"/>
</dbReference>
<keyword evidence="3" id="KW-1185">Reference proteome</keyword>
<dbReference type="InterPro" id="IPR001753">
    <property type="entry name" value="Enoyl-CoA_hydra/iso"/>
</dbReference>
<evidence type="ECO:0000313" key="2">
    <source>
        <dbReference type="EMBL" id="BBX04965.1"/>
    </source>
</evidence>
<dbReference type="InterPro" id="IPR029045">
    <property type="entry name" value="ClpP/crotonase-like_dom_sf"/>
</dbReference>
<gene>
    <name evidence="2" type="ORF">MMOR_59010</name>
</gene>
<accession>A0AAD1M9Y5</accession>
<protein>
    <submittedName>
        <fullName evidence="2">Enoyl-CoA hydratase</fullName>
    </submittedName>
</protein>
<name>A0AAD1M9Y5_9MYCO</name>
<dbReference type="CDD" id="cd06558">
    <property type="entry name" value="crotonase-like"/>
    <property type="match status" value="1"/>
</dbReference>
<evidence type="ECO:0000313" key="3">
    <source>
        <dbReference type="Proteomes" id="UP000466681"/>
    </source>
</evidence>
<dbReference type="Proteomes" id="UP000466681">
    <property type="component" value="Chromosome"/>
</dbReference>
<sequence length="256" mass="27571">MIDQSCYEHIELALHSDGVLLARLNRPDRLNAINDRLHNEISRLPLDVDLDPDVNILVITGAGRAFTAGGDLRDPMDTRPEATTYKVGRQVVDNMLACDKPVIAAVNGPARGLGVTLAFLCDVVYAHRHATFADTHALIGAGAGDGAQLIWPALAGPNWAKYYLMTGDTISAVEAERLGLVNFVVDDDPESAAMELAVRLAKGNQRAIRASKVAINANLRSSASWIVPFGLVAGQVSDDHQWPTSDRKPCNATEKN</sequence>
<proteinExistence type="inferred from homology"/>
<reference evidence="2 3" key="1">
    <citation type="journal article" date="2019" name="Emerg. Microbes Infect.">
        <title>Comprehensive subspecies identification of 175 nontuberculous mycobacteria species based on 7547 genomic profiles.</title>
        <authorList>
            <person name="Matsumoto Y."/>
            <person name="Kinjo T."/>
            <person name="Motooka D."/>
            <person name="Nabeya D."/>
            <person name="Jung N."/>
            <person name="Uechi K."/>
            <person name="Horii T."/>
            <person name="Iida T."/>
            <person name="Fujita J."/>
            <person name="Nakamura S."/>
        </authorList>
    </citation>
    <scope>NUCLEOTIDE SEQUENCE [LARGE SCALE GENOMIC DNA]</scope>
    <source>
        <strain evidence="2 3">JCM 6375</strain>
    </source>
</reference>
<dbReference type="PANTHER" id="PTHR43802:SF1">
    <property type="entry name" value="IP11341P-RELATED"/>
    <property type="match status" value="1"/>
</dbReference>
<evidence type="ECO:0000256" key="1">
    <source>
        <dbReference type="ARBA" id="ARBA00005254"/>
    </source>
</evidence>
<dbReference type="GO" id="GO:0003824">
    <property type="term" value="F:catalytic activity"/>
    <property type="evidence" value="ECO:0007669"/>
    <property type="project" value="UniProtKB-ARBA"/>
</dbReference>
<organism evidence="2 3">
    <name type="scientific">Mycolicibacterium moriokaense</name>
    <dbReference type="NCBI Taxonomy" id="39691"/>
    <lineage>
        <taxon>Bacteria</taxon>
        <taxon>Bacillati</taxon>
        <taxon>Actinomycetota</taxon>
        <taxon>Actinomycetes</taxon>
        <taxon>Mycobacteriales</taxon>
        <taxon>Mycobacteriaceae</taxon>
        <taxon>Mycolicibacterium</taxon>
    </lineage>
</organism>
<dbReference type="EMBL" id="AP022560">
    <property type="protein sequence ID" value="BBX04965.1"/>
    <property type="molecule type" value="Genomic_DNA"/>
</dbReference>
<comment type="similarity">
    <text evidence="1">Belongs to the enoyl-CoA hydratase/isomerase family.</text>
</comment>
<dbReference type="RefSeq" id="WP_083156432.1">
    <property type="nucleotide sequence ID" value="NZ_AP022560.1"/>
</dbReference>
<dbReference type="Gene3D" id="3.90.226.10">
    <property type="entry name" value="2-enoyl-CoA Hydratase, Chain A, domain 1"/>
    <property type="match status" value="1"/>
</dbReference>